<name>A0A2K3K7I5_TRIPR</name>
<sequence length="95" mass="10919">MVMMESELIDLRGKQENYGNLLEEARLTREDLEKAKKELEELKTQGAEEKRKMEQEIADLQSKLIPAADETVETSRLTSRANLVKEIKRLGGQML</sequence>
<organism evidence="2 3">
    <name type="scientific">Trifolium pratense</name>
    <name type="common">Red clover</name>
    <dbReference type="NCBI Taxonomy" id="57577"/>
    <lineage>
        <taxon>Eukaryota</taxon>
        <taxon>Viridiplantae</taxon>
        <taxon>Streptophyta</taxon>
        <taxon>Embryophyta</taxon>
        <taxon>Tracheophyta</taxon>
        <taxon>Spermatophyta</taxon>
        <taxon>Magnoliopsida</taxon>
        <taxon>eudicotyledons</taxon>
        <taxon>Gunneridae</taxon>
        <taxon>Pentapetalae</taxon>
        <taxon>rosids</taxon>
        <taxon>fabids</taxon>
        <taxon>Fabales</taxon>
        <taxon>Fabaceae</taxon>
        <taxon>Papilionoideae</taxon>
        <taxon>50 kb inversion clade</taxon>
        <taxon>NPAAA clade</taxon>
        <taxon>Hologalegina</taxon>
        <taxon>IRL clade</taxon>
        <taxon>Trifolieae</taxon>
        <taxon>Trifolium</taxon>
    </lineage>
</organism>
<dbReference type="Proteomes" id="UP000236291">
    <property type="component" value="Unassembled WGS sequence"/>
</dbReference>
<dbReference type="AlphaFoldDB" id="A0A2K3K7I5"/>
<reference evidence="2 3" key="1">
    <citation type="journal article" date="2014" name="Am. J. Bot.">
        <title>Genome assembly and annotation for red clover (Trifolium pratense; Fabaceae).</title>
        <authorList>
            <person name="Istvanek J."/>
            <person name="Jaros M."/>
            <person name="Krenek A."/>
            <person name="Repkova J."/>
        </authorList>
    </citation>
    <scope>NUCLEOTIDE SEQUENCE [LARGE SCALE GENOMIC DNA]</scope>
    <source>
        <strain evidence="3">cv. Tatra</strain>
        <tissue evidence="2">Young leaves</tissue>
    </source>
</reference>
<feature type="coiled-coil region" evidence="1">
    <location>
        <begin position="15"/>
        <end position="63"/>
    </location>
</feature>
<evidence type="ECO:0000313" key="2">
    <source>
        <dbReference type="EMBL" id="PNX62233.1"/>
    </source>
</evidence>
<dbReference type="EMBL" id="ASHM01146481">
    <property type="protein sequence ID" value="PNX62233.1"/>
    <property type="molecule type" value="Genomic_DNA"/>
</dbReference>
<protein>
    <submittedName>
        <fullName evidence="2">Uncharacterized protein</fullName>
    </submittedName>
</protein>
<comment type="caution">
    <text evidence="2">The sequence shown here is derived from an EMBL/GenBank/DDBJ whole genome shotgun (WGS) entry which is preliminary data.</text>
</comment>
<evidence type="ECO:0000256" key="1">
    <source>
        <dbReference type="SAM" id="Coils"/>
    </source>
</evidence>
<accession>A0A2K3K7I5</accession>
<keyword evidence="1" id="KW-0175">Coiled coil</keyword>
<feature type="non-terminal residue" evidence="2">
    <location>
        <position position="95"/>
    </location>
</feature>
<evidence type="ECO:0000313" key="3">
    <source>
        <dbReference type="Proteomes" id="UP000236291"/>
    </source>
</evidence>
<reference evidence="2 3" key="2">
    <citation type="journal article" date="2017" name="Front. Plant Sci.">
        <title>Gene Classification and Mining of Molecular Markers Useful in Red Clover (Trifolium pratense) Breeding.</title>
        <authorList>
            <person name="Istvanek J."/>
            <person name="Dluhosova J."/>
            <person name="Dluhos P."/>
            <person name="Patkova L."/>
            <person name="Nedelnik J."/>
            <person name="Repkova J."/>
        </authorList>
    </citation>
    <scope>NUCLEOTIDE SEQUENCE [LARGE SCALE GENOMIC DNA]</scope>
    <source>
        <strain evidence="3">cv. Tatra</strain>
        <tissue evidence="2">Young leaves</tissue>
    </source>
</reference>
<proteinExistence type="predicted"/>
<gene>
    <name evidence="2" type="ORF">L195_g061053</name>
</gene>